<dbReference type="PANTHER" id="PTHR30298:SF0">
    <property type="entry name" value="PROTEIN YBFL-RELATED"/>
    <property type="match status" value="1"/>
</dbReference>
<protein>
    <submittedName>
        <fullName evidence="2">Transposase DDE domain-containing protein</fullName>
    </submittedName>
</protein>
<dbReference type="InterPro" id="IPR002559">
    <property type="entry name" value="Transposase_11"/>
</dbReference>
<dbReference type="STRING" id="305507.SAMN04489724_0292"/>
<feature type="domain" description="Transposase IS4-like" evidence="1">
    <location>
        <begin position="11"/>
        <end position="72"/>
    </location>
</feature>
<sequence length="103" mass="11732">KQTGKGTTETRYYITSLKADAKLIHDAVRSHWAVENNLHWSLDVIFREDASLKKKDHSALNFNIIAKMALTLIDQEKSTKNSKPSKRHLAALDDGYRAKILKI</sequence>
<dbReference type="GO" id="GO:0004803">
    <property type="term" value="F:transposase activity"/>
    <property type="evidence" value="ECO:0007669"/>
    <property type="project" value="InterPro"/>
</dbReference>
<dbReference type="AlphaFoldDB" id="A0A1I7E911"/>
<reference evidence="3" key="1">
    <citation type="submission" date="2016-10" db="EMBL/GenBank/DDBJ databases">
        <authorList>
            <person name="Varghese N."/>
            <person name="Submissions S."/>
        </authorList>
    </citation>
    <scope>NUCLEOTIDE SEQUENCE [LARGE SCALE GENOMIC DNA]</scope>
    <source>
        <strain evidence="3">DSM 23445</strain>
    </source>
</reference>
<dbReference type="Pfam" id="PF01609">
    <property type="entry name" value="DDE_Tnp_1"/>
    <property type="match status" value="1"/>
</dbReference>
<dbReference type="OrthoDB" id="9815086at2"/>
<evidence type="ECO:0000313" key="2">
    <source>
        <dbReference type="EMBL" id="SFU20399.1"/>
    </source>
</evidence>
<organism evidence="2 3">
    <name type="scientific">Algoriphagus locisalis</name>
    <dbReference type="NCBI Taxonomy" id="305507"/>
    <lineage>
        <taxon>Bacteria</taxon>
        <taxon>Pseudomonadati</taxon>
        <taxon>Bacteroidota</taxon>
        <taxon>Cytophagia</taxon>
        <taxon>Cytophagales</taxon>
        <taxon>Cyclobacteriaceae</taxon>
        <taxon>Algoriphagus</taxon>
    </lineage>
</organism>
<proteinExistence type="predicted"/>
<dbReference type="EMBL" id="FPBF01000013">
    <property type="protein sequence ID" value="SFU20399.1"/>
    <property type="molecule type" value="Genomic_DNA"/>
</dbReference>
<dbReference type="RefSeq" id="WP_139235985.1">
    <property type="nucleotide sequence ID" value="NZ_FPBF01000013.1"/>
</dbReference>
<dbReference type="GO" id="GO:0006313">
    <property type="term" value="P:DNA transposition"/>
    <property type="evidence" value="ECO:0007669"/>
    <property type="project" value="InterPro"/>
</dbReference>
<dbReference type="GO" id="GO:0003677">
    <property type="term" value="F:DNA binding"/>
    <property type="evidence" value="ECO:0007669"/>
    <property type="project" value="InterPro"/>
</dbReference>
<dbReference type="InterPro" id="IPR051698">
    <property type="entry name" value="Transposase_11-like"/>
</dbReference>
<gene>
    <name evidence="2" type="ORF">SAMN04489724_0292</name>
</gene>
<evidence type="ECO:0000313" key="3">
    <source>
        <dbReference type="Proteomes" id="UP000199673"/>
    </source>
</evidence>
<keyword evidence="3" id="KW-1185">Reference proteome</keyword>
<feature type="non-terminal residue" evidence="2">
    <location>
        <position position="1"/>
    </location>
</feature>
<name>A0A1I7E911_9BACT</name>
<dbReference type="NCBIfam" id="NF033564">
    <property type="entry name" value="transpos_ISAs1"/>
    <property type="match status" value="1"/>
</dbReference>
<accession>A0A1I7E911</accession>
<dbReference type="PANTHER" id="PTHR30298">
    <property type="entry name" value="H REPEAT-ASSOCIATED PREDICTED TRANSPOSASE"/>
    <property type="match status" value="1"/>
</dbReference>
<evidence type="ECO:0000259" key="1">
    <source>
        <dbReference type="Pfam" id="PF01609"/>
    </source>
</evidence>
<dbReference type="Proteomes" id="UP000199673">
    <property type="component" value="Unassembled WGS sequence"/>
</dbReference>
<dbReference type="InterPro" id="IPR047647">
    <property type="entry name" value="ISAs1_transpos"/>
</dbReference>